<name>A0A179XDK9_LACRH</name>
<sequence length="146" mass="17860">MSRSFKKYPVVKDWHQGMKQRTNRSLRAKIKRGELDDLLSGKSNRYRRVYESWNISDYAARYDLHEAAQPLKLIWAYERVHLLDDLINRLQKRVNTKPIYEWVQREIPVKKTNYDDPRYWPLRHHDGRLPLHSAELNEWRQSFLQK</sequence>
<comment type="caution">
    <text evidence="1">The sequence shown here is derived from an EMBL/GenBank/DDBJ whole genome shotgun (WGS) entry which is preliminary data.</text>
</comment>
<dbReference type="EMBL" id="JABXWP010000002">
    <property type="protein sequence ID" value="NVO87260.1"/>
    <property type="molecule type" value="Genomic_DNA"/>
</dbReference>
<reference evidence="1 4" key="2">
    <citation type="submission" date="2020-06" db="EMBL/GenBank/DDBJ databases">
        <title>Lactobacillus rhamnosus QC,genome.</title>
        <authorList>
            <person name="Yi H."/>
            <person name="Jin M."/>
        </authorList>
    </citation>
    <scope>NUCLEOTIDE SEQUENCE [LARGE SCALE GENOMIC DNA]</scope>
    <source>
        <strain evidence="1 4">QC</strain>
    </source>
</reference>
<evidence type="ECO:0000313" key="2">
    <source>
        <dbReference type="EMBL" id="PLA58537.1"/>
    </source>
</evidence>
<reference evidence="2 3" key="1">
    <citation type="submission" date="2017-12" db="EMBL/GenBank/DDBJ databases">
        <title>Phylogenetic diversity of female urinary microbiome.</title>
        <authorList>
            <person name="Thomas-White K."/>
            <person name="Wolfe A.J."/>
        </authorList>
    </citation>
    <scope>NUCLEOTIDE SEQUENCE [LARGE SCALE GENOMIC DNA]</scope>
    <source>
        <strain evidence="2 3">UMB0004</strain>
    </source>
</reference>
<accession>A0A179XDK9</accession>
<protein>
    <submittedName>
        <fullName evidence="1">Uncharacterized protein</fullName>
    </submittedName>
</protein>
<organism evidence="1 4">
    <name type="scientific">Lacticaseibacillus rhamnosus</name>
    <name type="common">Lactobacillus rhamnosus</name>
    <dbReference type="NCBI Taxonomy" id="47715"/>
    <lineage>
        <taxon>Bacteria</taxon>
        <taxon>Bacillati</taxon>
        <taxon>Bacillota</taxon>
        <taxon>Bacilli</taxon>
        <taxon>Lactobacillales</taxon>
        <taxon>Lactobacillaceae</taxon>
        <taxon>Lacticaseibacillus</taxon>
    </lineage>
</organism>
<dbReference type="Proteomes" id="UP000542889">
    <property type="component" value="Unassembled WGS sequence"/>
</dbReference>
<gene>
    <name evidence="2" type="ORF">CYJ91_03085</name>
    <name evidence="1" type="ORF">HWN39_01955</name>
</gene>
<dbReference type="AlphaFoldDB" id="A0A179XDK9"/>
<dbReference type="EMBL" id="PKJX01000001">
    <property type="protein sequence ID" value="PLA58537.1"/>
    <property type="molecule type" value="Genomic_DNA"/>
</dbReference>
<dbReference type="Proteomes" id="UP000234212">
    <property type="component" value="Unassembled WGS sequence"/>
</dbReference>
<proteinExistence type="predicted"/>
<evidence type="ECO:0000313" key="1">
    <source>
        <dbReference type="EMBL" id="NVO87260.1"/>
    </source>
</evidence>
<evidence type="ECO:0000313" key="3">
    <source>
        <dbReference type="Proteomes" id="UP000234212"/>
    </source>
</evidence>
<evidence type="ECO:0000313" key="4">
    <source>
        <dbReference type="Proteomes" id="UP000542889"/>
    </source>
</evidence>
<dbReference type="GeneID" id="69831731"/>
<dbReference type="RefSeq" id="WP_014569564.1">
    <property type="nucleotide sequence ID" value="NZ_CACRTK010000028.1"/>
</dbReference>